<reference evidence="1 2" key="1">
    <citation type="submission" date="2023-09" db="EMBL/GenBank/DDBJ databases">
        <authorList>
            <person name="Rey-Velasco X."/>
        </authorList>
    </citation>
    <scope>NUCLEOTIDE SEQUENCE [LARGE SCALE GENOMIC DNA]</scope>
    <source>
        <strain evidence="1 2">W431</strain>
    </source>
</reference>
<evidence type="ECO:0000313" key="2">
    <source>
        <dbReference type="Proteomes" id="UP001266357"/>
    </source>
</evidence>
<sequence>MTFGNGVTDYFYWAPNGHQILYSSDNNGNEQESYFLLDVDAFSEREVLPAVAGGFLIQSQVI</sequence>
<proteinExistence type="predicted"/>
<organism evidence="1 2">
    <name type="scientific">Thalassotalea castellviae</name>
    <dbReference type="NCBI Taxonomy" id="3075612"/>
    <lineage>
        <taxon>Bacteria</taxon>
        <taxon>Pseudomonadati</taxon>
        <taxon>Pseudomonadota</taxon>
        <taxon>Gammaproteobacteria</taxon>
        <taxon>Alteromonadales</taxon>
        <taxon>Colwelliaceae</taxon>
        <taxon>Thalassotalea</taxon>
    </lineage>
</organism>
<name>A0ABU3A3Y3_9GAMM</name>
<evidence type="ECO:0008006" key="3">
    <source>
        <dbReference type="Google" id="ProtNLM"/>
    </source>
</evidence>
<gene>
    <name evidence="1" type="ORF">RM573_14885</name>
</gene>
<keyword evidence="2" id="KW-1185">Reference proteome</keyword>
<comment type="caution">
    <text evidence="1">The sequence shown here is derived from an EMBL/GenBank/DDBJ whole genome shotgun (WGS) entry which is preliminary data.</text>
</comment>
<dbReference type="EMBL" id="JAVRIF010000009">
    <property type="protein sequence ID" value="MDT0604886.1"/>
    <property type="molecule type" value="Genomic_DNA"/>
</dbReference>
<evidence type="ECO:0000313" key="1">
    <source>
        <dbReference type="EMBL" id="MDT0604886.1"/>
    </source>
</evidence>
<dbReference type="Proteomes" id="UP001266357">
    <property type="component" value="Unassembled WGS sequence"/>
</dbReference>
<accession>A0ABU3A3Y3</accession>
<dbReference type="RefSeq" id="WP_311583795.1">
    <property type="nucleotide sequence ID" value="NZ_JAVRIF010000009.1"/>
</dbReference>
<protein>
    <recommendedName>
        <fullName evidence="3">Dipeptidylpeptidase IV N-terminal domain-containing protein</fullName>
    </recommendedName>
</protein>